<dbReference type="GO" id="GO:0003977">
    <property type="term" value="F:UDP-N-acetylglucosamine diphosphorylase activity"/>
    <property type="evidence" value="ECO:0007669"/>
    <property type="project" value="TreeGrafter"/>
</dbReference>
<reference evidence="1 2" key="1">
    <citation type="submission" date="2024-03" db="EMBL/GenBank/DDBJ databases">
        <title>Aureococcus anophagefferens CCMP1851 and Kratosvirus quantuckense: Draft genome of a second virus-susceptible host strain in the model system.</title>
        <authorList>
            <person name="Chase E."/>
            <person name="Truchon A.R."/>
            <person name="Schepens W."/>
            <person name="Wilhelm S.W."/>
        </authorList>
    </citation>
    <scope>NUCLEOTIDE SEQUENCE [LARGE SCALE GENOMIC DNA]</scope>
    <source>
        <strain evidence="1 2">CCMP1851</strain>
    </source>
</reference>
<dbReference type="GO" id="GO:0006048">
    <property type="term" value="P:UDP-N-acetylglucosamine biosynthetic process"/>
    <property type="evidence" value="ECO:0007669"/>
    <property type="project" value="TreeGrafter"/>
</dbReference>
<dbReference type="KEGG" id="aaf:AURANDRAFT_28944"/>
<sequence>MAPISDTPAQKALADMLVAEGQGHLFAAWSDGDGAEKRAAFYDQIATLDGSYPGGLKGYLASARTLLASSARGDNPLDGWTPSVPAGESLAFGSPEWLAHEASGLGEAAQCGFVLVAGGLGERLGYSRIKVELPTETASNTCYLKYYVETLLALEKKSGAKAPLPLAIMVSGDTEAMTVALLKEHGDFGAAPGQITLVKQEKVAALQDNDAAIAPDGPYGVQAKPHGHGDVHMLLHSSGLVKRWADAGRKWVYFFQDTNGLGFRPLLATLGVSKSLGLHCNFLTVPRFPGQAVGGIAKLTHTDGREMTLNVEYNQLDPLLRATVNKNGDVAGDDGVHSPYPGNINQFVLDCGKYAATLARTSGVMGEFVNPKYADAAKKKFKKPARLECMMQDYPKVLPESERVGFTSVESWISFSPCKNATADAVGKNPPACALSAEADQYFHCAEMLRWAGCDVPKKGPKETWDKISSDVLSPSVVLKPSFCSSLAELKAKLPKPAFVSLSKTSTLILGGDVEVRSLKLDGGLVVNAQPGAKVVVDHAVVKNGGFTRGACPADAPEAVKIRGFDTTFGDDVATFDVEEGTWLISNDADGNVSATKLSPVRVDSDGCHANCAIA</sequence>
<dbReference type="GO" id="GO:0051748">
    <property type="term" value="F:UTP-monosaccharide-1-phosphate uridylyltransferase activity"/>
    <property type="evidence" value="ECO:0007669"/>
    <property type="project" value="UniProtKB-EC"/>
</dbReference>
<dbReference type="PANTHER" id="PTHR11952">
    <property type="entry name" value="UDP- GLUCOSE PYROPHOSPHORYLASE"/>
    <property type="match status" value="1"/>
</dbReference>
<dbReference type="Proteomes" id="UP001363151">
    <property type="component" value="Unassembled WGS sequence"/>
</dbReference>
<name>A0ABR1FJ78_AURAN</name>
<keyword evidence="2" id="KW-1185">Reference proteome</keyword>
<gene>
    <name evidence="1" type="primary">USP</name>
    <name evidence="1" type="ORF">SO694_00083033</name>
</gene>
<accession>A0ABR1FJ78</accession>
<dbReference type="InterPro" id="IPR029044">
    <property type="entry name" value="Nucleotide-diphossugar_trans"/>
</dbReference>
<dbReference type="InterPro" id="IPR039741">
    <property type="entry name" value="UDP-sugar_pyrophosphorylase"/>
</dbReference>
<organism evidence="1 2">
    <name type="scientific">Aureococcus anophagefferens</name>
    <name type="common">Harmful bloom alga</name>
    <dbReference type="NCBI Taxonomy" id="44056"/>
    <lineage>
        <taxon>Eukaryota</taxon>
        <taxon>Sar</taxon>
        <taxon>Stramenopiles</taxon>
        <taxon>Ochrophyta</taxon>
        <taxon>Pelagophyceae</taxon>
        <taxon>Pelagomonadales</taxon>
        <taxon>Pelagomonadaceae</taxon>
        <taxon>Aureococcus</taxon>
    </lineage>
</organism>
<dbReference type="Gene3D" id="2.160.10.30">
    <property type="match status" value="1"/>
</dbReference>
<evidence type="ECO:0000313" key="2">
    <source>
        <dbReference type="Proteomes" id="UP001363151"/>
    </source>
</evidence>
<comment type="caution">
    <text evidence="1">The sequence shown here is derived from an EMBL/GenBank/DDBJ whole genome shotgun (WGS) entry which is preliminary data.</text>
</comment>
<dbReference type="PANTHER" id="PTHR11952:SF9">
    <property type="entry name" value="UDP-SUGAR PYROPHOSPHORYLASE"/>
    <property type="match status" value="1"/>
</dbReference>
<protein>
    <submittedName>
        <fullName evidence="1">UDP-N-acetylglucosamine diphosphorylase</fullName>
    </submittedName>
</protein>
<dbReference type="InterPro" id="IPR002618">
    <property type="entry name" value="UDPGP_fam"/>
</dbReference>
<proteinExistence type="predicted"/>
<evidence type="ECO:0000313" key="1">
    <source>
        <dbReference type="EMBL" id="KAK7231911.1"/>
    </source>
</evidence>
<dbReference type="Gene3D" id="3.90.550.10">
    <property type="entry name" value="Spore Coat Polysaccharide Biosynthesis Protein SpsA, Chain A"/>
    <property type="match status" value="1"/>
</dbReference>
<dbReference type="Pfam" id="PF01704">
    <property type="entry name" value="UDPGP"/>
    <property type="match status" value="1"/>
</dbReference>
<dbReference type="SUPFAM" id="SSF53448">
    <property type="entry name" value="Nucleotide-diphospho-sugar transferases"/>
    <property type="match status" value="1"/>
</dbReference>
<dbReference type="EMBL" id="JBBJCI010000372">
    <property type="protein sequence ID" value="KAK7231911.1"/>
    <property type="molecule type" value="Genomic_DNA"/>
</dbReference>